<gene>
    <name evidence="3" type="ORF">U0070_025207</name>
</gene>
<reference evidence="3 4" key="1">
    <citation type="journal article" date="2023" name="bioRxiv">
        <title>Conserved and derived expression patterns and positive selection on dental genes reveal complex evolutionary context of ever-growing rodent molars.</title>
        <authorList>
            <person name="Calamari Z.T."/>
            <person name="Song A."/>
            <person name="Cohen E."/>
            <person name="Akter M."/>
            <person name="Roy R.D."/>
            <person name="Hallikas O."/>
            <person name="Christensen M.M."/>
            <person name="Li P."/>
            <person name="Marangoni P."/>
            <person name="Jernvall J."/>
            <person name="Klein O.D."/>
        </authorList>
    </citation>
    <scope>NUCLEOTIDE SEQUENCE [LARGE SCALE GENOMIC DNA]</scope>
    <source>
        <strain evidence="3">V071</strain>
    </source>
</reference>
<dbReference type="InterPro" id="IPR011078">
    <property type="entry name" value="PyrdxlP_homeostasis"/>
</dbReference>
<sequence>MVEHIKASCPSLEFVGLMTTASFGHDLGQEPNPDFQTLLRLRQKLCEKLSIPVDQVEPSMSVDSRQAIEVGSANAANVGSTIFGERNCAKKPTQDKTTTDPKASVPVA</sequence>
<evidence type="ECO:0000256" key="1">
    <source>
        <dbReference type="ARBA" id="ARBA00022898"/>
    </source>
</evidence>
<dbReference type="InterPro" id="IPR029066">
    <property type="entry name" value="PLP-binding_barrel"/>
</dbReference>
<proteinExistence type="predicted"/>
<feature type="region of interest" description="Disordered" evidence="2">
    <location>
        <begin position="87"/>
        <end position="108"/>
    </location>
</feature>
<organism evidence="3 4">
    <name type="scientific">Myodes glareolus</name>
    <name type="common">Bank vole</name>
    <name type="synonym">Clethrionomys glareolus</name>
    <dbReference type="NCBI Taxonomy" id="447135"/>
    <lineage>
        <taxon>Eukaryota</taxon>
        <taxon>Metazoa</taxon>
        <taxon>Chordata</taxon>
        <taxon>Craniata</taxon>
        <taxon>Vertebrata</taxon>
        <taxon>Euteleostomi</taxon>
        <taxon>Mammalia</taxon>
        <taxon>Eutheria</taxon>
        <taxon>Euarchontoglires</taxon>
        <taxon>Glires</taxon>
        <taxon>Rodentia</taxon>
        <taxon>Myomorpha</taxon>
        <taxon>Muroidea</taxon>
        <taxon>Cricetidae</taxon>
        <taxon>Arvicolinae</taxon>
        <taxon>Myodes</taxon>
    </lineage>
</organism>
<evidence type="ECO:0000313" key="4">
    <source>
        <dbReference type="Proteomes" id="UP001488838"/>
    </source>
</evidence>
<dbReference type="EMBL" id="JBBHLL010000046">
    <property type="protein sequence ID" value="KAK7824411.1"/>
    <property type="molecule type" value="Genomic_DNA"/>
</dbReference>
<comment type="caution">
    <text evidence="3">The sequence shown here is derived from an EMBL/GenBank/DDBJ whole genome shotgun (WGS) entry which is preliminary data.</text>
</comment>
<dbReference type="Gene3D" id="3.20.20.10">
    <property type="entry name" value="Alanine racemase"/>
    <property type="match status" value="1"/>
</dbReference>
<name>A0AAW0JDW9_MYOGA</name>
<dbReference type="AlphaFoldDB" id="A0AAW0JDW9"/>
<evidence type="ECO:0000313" key="3">
    <source>
        <dbReference type="EMBL" id="KAK7824411.1"/>
    </source>
</evidence>
<dbReference type="Proteomes" id="UP001488838">
    <property type="component" value="Unassembled WGS sequence"/>
</dbReference>
<evidence type="ECO:0000256" key="2">
    <source>
        <dbReference type="SAM" id="MobiDB-lite"/>
    </source>
</evidence>
<keyword evidence="1" id="KW-0663">Pyridoxal phosphate</keyword>
<keyword evidence="4" id="KW-1185">Reference proteome</keyword>
<protein>
    <submittedName>
        <fullName evidence="3">Uncharacterized protein</fullName>
    </submittedName>
</protein>
<dbReference type="SUPFAM" id="SSF51419">
    <property type="entry name" value="PLP-binding barrel"/>
    <property type="match status" value="1"/>
</dbReference>
<dbReference type="PANTHER" id="PTHR10146">
    <property type="entry name" value="PROLINE SYNTHETASE CO-TRANSCRIBED BACTERIAL HOMOLOG PROTEIN"/>
    <property type="match status" value="1"/>
</dbReference>
<accession>A0AAW0JDW9</accession>
<dbReference type="GO" id="GO:0030170">
    <property type="term" value="F:pyridoxal phosphate binding"/>
    <property type="evidence" value="ECO:0007669"/>
    <property type="project" value="InterPro"/>
</dbReference>
<dbReference type="PANTHER" id="PTHR10146:SF14">
    <property type="entry name" value="PYRIDOXAL PHOSPHATE HOMEOSTASIS PROTEIN"/>
    <property type="match status" value="1"/>
</dbReference>